<dbReference type="InterPro" id="IPR024166">
    <property type="entry name" value="rRNA_assembly_KRR1"/>
</dbReference>
<protein>
    <submittedName>
        <fullName evidence="2">Uncharacterized protein</fullName>
    </submittedName>
</protein>
<proteinExistence type="predicted"/>
<dbReference type="AlphaFoldDB" id="A0A8J4VF10"/>
<feature type="region of interest" description="Disordered" evidence="1">
    <location>
        <begin position="73"/>
        <end position="110"/>
    </location>
</feature>
<comment type="caution">
    <text evidence="2">The sequence shown here is derived from an EMBL/GenBank/DDBJ whole genome shotgun (WGS) entry which is preliminary data.</text>
</comment>
<name>A0A8J4VF10_9ROSI</name>
<dbReference type="GO" id="GO:0032040">
    <property type="term" value="C:small-subunit processome"/>
    <property type="evidence" value="ECO:0007669"/>
    <property type="project" value="TreeGrafter"/>
</dbReference>
<keyword evidence="3" id="KW-1185">Reference proteome</keyword>
<gene>
    <name evidence="2" type="ORF">CMV_027432</name>
</gene>
<dbReference type="Proteomes" id="UP000737018">
    <property type="component" value="Unassembled WGS sequence"/>
</dbReference>
<feature type="compositionally biased region" description="Polar residues" evidence="1">
    <location>
        <begin position="84"/>
        <end position="97"/>
    </location>
</feature>
<evidence type="ECO:0000313" key="2">
    <source>
        <dbReference type="EMBL" id="KAF3946286.1"/>
    </source>
</evidence>
<dbReference type="PANTHER" id="PTHR12581">
    <property type="entry name" value="HIV-1 REV BINDING PROTEIN 2, 3"/>
    <property type="match status" value="1"/>
</dbReference>
<feature type="compositionally biased region" description="Basic and acidic residues" evidence="1">
    <location>
        <begin position="98"/>
        <end position="110"/>
    </location>
</feature>
<accession>A0A8J4VF10</accession>
<evidence type="ECO:0000313" key="3">
    <source>
        <dbReference type="Proteomes" id="UP000737018"/>
    </source>
</evidence>
<dbReference type="PANTHER" id="PTHR12581:SF0">
    <property type="entry name" value="KRR1 SMALL SUBUNIT PROCESSOME COMPONENT HOMOLOG"/>
    <property type="match status" value="1"/>
</dbReference>
<feature type="region of interest" description="Disordered" evidence="1">
    <location>
        <begin position="28"/>
        <end position="54"/>
    </location>
</feature>
<reference evidence="2" key="1">
    <citation type="submission" date="2020-03" db="EMBL/GenBank/DDBJ databases">
        <title>Castanea mollissima Vanexum genome sequencing.</title>
        <authorList>
            <person name="Staton M."/>
        </authorList>
    </citation>
    <scope>NUCLEOTIDE SEQUENCE</scope>
    <source>
        <tissue evidence="2">Leaf</tissue>
    </source>
</reference>
<feature type="compositionally biased region" description="Basic residues" evidence="1">
    <location>
        <begin position="28"/>
        <end position="38"/>
    </location>
</feature>
<sequence length="159" mass="18060">MMKKELEKDPTLARKNWDRFLPKFKKKNVKQKKVKTKEKKTFTPFPPPRQPSKIDEQLASGEFIMSLKKNHQRGQMAPLGVSNREIQGSNPFSTTLNEPRKMDTKSEDDNKDMAAMAMSLKKKVEFGKQKSVENIETEAYIAAAGEPSKKKSMGAASRV</sequence>
<evidence type="ECO:0000256" key="1">
    <source>
        <dbReference type="SAM" id="MobiDB-lite"/>
    </source>
</evidence>
<organism evidence="2 3">
    <name type="scientific">Castanea mollissima</name>
    <name type="common">Chinese chestnut</name>
    <dbReference type="NCBI Taxonomy" id="60419"/>
    <lineage>
        <taxon>Eukaryota</taxon>
        <taxon>Viridiplantae</taxon>
        <taxon>Streptophyta</taxon>
        <taxon>Embryophyta</taxon>
        <taxon>Tracheophyta</taxon>
        <taxon>Spermatophyta</taxon>
        <taxon>Magnoliopsida</taxon>
        <taxon>eudicotyledons</taxon>
        <taxon>Gunneridae</taxon>
        <taxon>Pentapetalae</taxon>
        <taxon>rosids</taxon>
        <taxon>fabids</taxon>
        <taxon>Fagales</taxon>
        <taxon>Fagaceae</taxon>
        <taxon>Castanea</taxon>
    </lineage>
</organism>
<dbReference type="EMBL" id="JRKL02009564">
    <property type="protein sequence ID" value="KAF3946286.1"/>
    <property type="molecule type" value="Genomic_DNA"/>
</dbReference>